<evidence type="ECO:0000313" key="3">
    <source>
        <dbReference type="EMBL" id="UYF92680.1"/>
    </source>
</evidence>
<dbReference type="PANTHER" id="PTHR24321:SF8">
    <property type="entry name" value="ESTRADIOL 17-BETA-DEHYDROGENASE 8-RELATED"/>
    <property type="match status" value="1"/>
</dbReference>
<evidence type="ECO:0000313" key="4">
    <source>
        <dbReference type="Proteomes" id="UP001163947"/>
    </source>
</evidence>
<name>A0AA46P814_9NOCA</name>
<keyword evidence="2" id="KW-0560">Oxidoreductase</keyword>
<dbReference type="FunFam" id="3.40.50.720:FF:000084">
    <property type="entry name" value="Short-chain dehydrogenase reductase"/>
    <property type="match status" value="1"/>
</dbReference>
<dbReference type="EMBL" id="CP106982">
    <property type="protein sequence ID" value="UYF92680.1"/>
    <property type="molecule type" value="Genomic_DNA"/>
</dbReference>
<dbReference type="CDD" id="cd05233">
    <property type="entry name" value="SDR_c"/>
    <property type="match status" value="1"/>
</dbReference>
<proteinExistence type="inferred from homology"/>
<evidence type="ECO:0000256" key="2">
    <source>
        <dbReference type="ARBA" id="ARBA00023002"/>
    </source>
</evidence>
<organism evidence="3 4">
    <name type="scientific">Rhodococcus aetherivorans</name>
    <dbReference type="NCBI Taxonomy" id="191292"/>
    <lineage>
        <taxon>Bacteria</taxon>
        <taxon>Bacillati</taxon>
        <taxon>Actinomycetota</taxon>
        <taxon>Actinomycetes</taxon>
        <taxon>Mycobacteriales</taxon>
        <taxon>Nocardiaceae</taxon>
        <taxon>Rhodococcus</taxon>
    </lineage>
</organism>
<dbReference type="InterPro" id="IPR036291">
    <property type="entry name" value="NAD(P)-bd_dom_sf"/>
</dbReference>
<dbReference type="Proteomes" id="UP001163947">
    <property type="component" value="Chromosome"/>
</dbReference>
<dbReference type="PRINTS" id="PR00080">
    <property type="entry name" value="SDRFAMILY"/>
</dbReference>
<evidence type="ECO:0000256" key="1">
    <source>
        <dbReference type="ARBA" id="ARBA00006484"/>
    </source>
</evidence>
<dbReference type="PROSITE" id="PS00061">
    <property type="entry name" value="ADH_SHORT"/>
    <property type="match status" value="1"/>
</dbReference>
<accession>A0AA46P814</accession>
<dbReference type="AlphaFoldDB" id="A0AA46P814"/>
<dbReference type="PRINTS" id="PR00081">
    <property type="entry name" value="GDHRDH"/>
</dbReference>
<dbReference type="NCBIfam" id="NF006121">
    <property type="entry name" value="PRK08265.1"/>
    <property type="match status" value="1"/>
</dbReference>
<comment type="similarity">
    <text evidence="1">Belongs to the short-chain dehydrogenases/reductases (SDR) family.</text>
</comment>
<dbReference type="GeneID" id="83622690"/>
<dbReference type="InterPro" id="IPR002347">
    <property type="entry name" value="SDR_fam"/>
</dbReference>
<dbReference type="PANTHER" id="PTHR24321">
    <property type="entry name" value="DEHYDROGENASES, SHORT CHAIN"/>
    <property type="match status" value="1"/>
</dbReference>
<dbReference type="RefSeq" id="WP_203329390.1">
    <property type="nucleotide sequence ID" value="NZ_CP069306.1"/>
</dbReference>
<gene>
    <name evidence="3" type="ORF">OCS65_19690</name>
</gene>
<dbReference type="InterPro" id="IPR020904">
    <property type="entry name" value="Sc_DH/Rdtase_CS"/>
</dbReference>
<reference evidence="3" key="1">
    <citation type="submission" date="2022-09" db="EMBL/GenBank/DDBJ databases">
        <title>The genome sequence of Rhodococcus aetherivorans N1.</title>
        <authorList>
            <person name="Jiang W."/>
        </authorList>
    </citation>
    <scope>NUCLEOTIDE SEQUENCE</scope>
    <source>
        <strain evidence="3">N1</strain>
    </source>
</reference>
<sequence length="262" mass="27109">MTTTAPTAVVTGGATMIGAAVAEALAKDGWSVAIVDVDPAGGAVADRLGEQASFHRTDLTDDEALAGTVAAIADRHGGIDHLVNLACVYRDNGPASTRSDWLATLDVNVVSAAVLTGLALPWLRRSDRAAVVNFTSTSARVAQAGRWTYPVSKAAMVQLTRNMALDLAADGIRVNSVSPGWTWSNAIDQLAGGDRVKADRVAAPLHLLGRTGDPAEVAAVVRFLLSPEASFVTGADYAVDGGYTAMGPERADQLMAELAGQE</sequence>
<dbReference type="Pfam" id="PF13561">
    <property type="entry name" value="adh_short_C2"/>
    <property type="match status" value="1"/>
</dbReference>
<dbReference type="Gene3D" id="3.40.50.720">
    <property type="entry name" value="NAD(P)-binding Rossmann-like Domain"/>
    <property type="match status" value="1"/>
</dbReference>
<protein>
    <submittedName>
        <fullName evidence="3">SDR family oxidoreductase</fullName>
    </submittedName>
</protein>
<dbReference type="SUPFAM" id="SSF51735">
    <property type="entry name" value="NAD(P)-binding Rossmann-fold domains"/>
    <property type="match status" value="1"/>
</dbReference>
<dbReference type="GO" id="GO:0016491">
    <property type="term" value="F:oxidoreductase activity"/>
    <property type="evidence" value="ECO:0007669"/>
    <property type="project" value="UniProtKB-KW"/>
</dbReference>